<name>A0A0E9VZP5_ANGAN</name>
<protein>
    <submittedName>
        <fullName evidence="2">Uncharacterized protein</fullName>
    </submittedName>
</protein>
<evidence type="ECO:0000313" key="2">
    <source>
        <dbReference type="EMBL" id="JAH83619.1"/>
    </source>
</evidence>
<feature type="region of interest" description="Disordered" evidence="1">
    <location>
        <begin position="1"/>
        <end position="23"/>
    </location>
</feature>
<organism evidence="2">
    <name type="scientific">Anguilla anguilla</name>
    <name type="common">European freshwater eel</name>
    <name type="synonym">Muraena anguilla</name>
    <dbReference type="NCBI Taxonomy" id="7936"/>
    <lineage>
        <taxon>Eukaryota</taxon>
        <taxon>Metazoa</taxon>
        <taxon>Chordata</taxon>
        <taxon>Craniata</taxon>
        <taxon>Vertebrata</taxon>
        <taxon>Euteleostomi</taxon>
        <taxon>Actinopterygii</taxon>
        <taxon>Neopterygii</taxon>
        <taxon>Teleostei</taxon>
        <taxon>Anguilliformes</taxon>
        <taxon>Anguillidae</taxon>
        <taxon>Anguilla</taxon>
    </lineage>
</organism>
<reference evidence="2" key="1">
    <citation type="submission" date="2014-11" db="EMBL/GenBank/DDBJ databases">
        <authorList>
            <person name="Amaro Gonzalez C."/>
        </authorList>
    </citation>
    <scope>NUCLEOTIDE SEQUENCE</scope>
</reference>
<accession>A0A0E9VZP5</accession>
<sequence length="23" mass="2497">MKKLNPSEKGSKGRVSILKPQNG</sequence>
<feature type="compositionally biased region" description="Basic and acidic residues" evidence="1">
    <location>
        <begin position="1"/>
        <end position="11"/>
    </location>
</feature>
<reference evidence="2" key="2">
    <citation type="journal article" date="2015" name="Fish Shellfish Immunol.">
        <title>Early steps in the European eel (Anguilla anguilla)-Vibrio vulnificus interaction in the gills: Role of the RtxA13 toxin.</title>
        <authorList>
            <person name="Callol A."/>
            <person name="Pajuelo D."/>
            <person name="Ebbesson L."/>
            <person name="Teles M."/>
            <person name="MacKenzie S."/>
            <person name="Amaro C."/>
        </authorList>
    </citation>
    <scope>NUCLEOTIDE SEQUENCE</scope>
</reference>
<proteinExistence type="predicted"/>
<dbReference type="AlphaFoldDB" id="A0A0E9VZP5"/>
<dbReference type="EMBL" id="GBXM01024958">
    <property type="protein sequence ID" value="JAH83619.1"/>
    <property type="molecule type" value="Transcribed_RNA"/>
</dbReference>
<evidence type="ECO:0000256" key="1">
    <source>
        <dbReference type="SAM" id="MobiDB-lite"/>
    </source>
</evidence>